<dbReference type="AlphaFoldDB" id="A0A3R7MQ18"/>
<dbReference type="Proteomes" id="UP000283509">
    <property type="component" value="Unassembled WGS sequence"/>
</dbReference>
<proteinExistence type="predicted"/>
<dbReference type="GO" id="GO:0032589">
    <property type="term" value="C:neuron projection membrane"/>
    <property type="evidence" value="ECO:0007669"/>
    <property type="project" value="TreeGrafter"/>
</dbReference>
<organism evidence="2 3">
    <name type="scientific">Penaeus vannamei</name>
    <name type="common">Whiteleg shrimp</name>
    <name type="synonym">Litopenaeus vannamei</name>
    <dbReference type="NCBI Taxonomy" id="6689"/>
    <lineage>
        <taxon>Eukaryota</taxon>
        <taxon>Metazoa</taxon>
        <taxon>Ecdysozoa</taxon>
        <taxon>Arthropoda</taxon>
        <taxon>Crustacea</taxon>
        <taxon>Multicrustacea</taxon>
        <taxon>Malacostraca</taxon>
        <taxon>Eumalacostraca</taxon>
        <taxon>Eucarida</taxon>
        <taxon>Decapoda</taxon>
        <taxon>Dendrobranchiata</taxon>
        <taxon>Penaeoidea</taxon>
        <taxon>Penaeidae</taxon>
        <taxon>Penaeus</taxon>
    </lineage>
</organism>
<dbReference type="GO" id="GO:0050808">
    <property type="term" value="P:synapse organization"/>
    <property type="evidence" value="ECO:0007669"/>
    <property type="project" value="TreeGrafter"/>
</dbReference>
<feature type="domain" description="Ig-like" evidence="1">
    <location>
        <begin position="96"/>
        <end position="176"/>
    </location>
</feature>
<dbReference type="PANTHER" id="PTHR23279:SF45">
    <property type="entry name" value="DEFECTIVE PROBOSCIS EXTENSION RESPONSE 12, ISOFORM C"/>
    <property type="match status" value="1"/>
</dbReference>
<name>A0A3R7MQ18_PENVA</name>
<feature type="domain" description="Ig-like" evidence="1">
    <location>
        <begin position="1"/>
        <end position="86"/>
    </location>
</feature>
<evidence type="ECO:0000313" key="2">
    <source>
        <dbReference type="EMBL" id="ROT67148.1"/>
    </source>
</evidence>
<dbReference type="InterPro" id="IPR007110">
    <property type="entry name" value="Ig-like_dom"/>
</dbReference>
<dbReference type="Pfam" id="PF13927">
    <property type="entry name" value="Ig_3"/>
    <property type="match status" value="1"/>
</dbReference>
<dbReference type="SMART" id="SM00409">
    <property type="entry name" value="IG"/>
    <property type="match status" value="2"/>
</dbReference>
<reference evidence="2 3" key="2">
    <citation type="submission" date="2019-01" db="EMBL/GenBank/DDBJ databases">
        <title>The decoding of complex shrimp genome reveals the adaptation for benthos swimmer, frequently molting mechanism and breeding impact on genome.</title>
        <authorList>
            <person name="Sun Y."/>
            <person name="Gao Y."/>
            <person name="Yu Y."/>
        </authorList>
    </citation>
    <scope>NUCLEOTIDE SEQUENCE [LARGE SCALE GENOMIC DNA]</scope>
    <source>
        <tissue evidence="2">Muscle</tissue>
    </source>
</reference>
<dbReference type="InterPro" id="IPR003599">
    <property type="entry name" value="Ig_sub"/>
</dbReference>
<dbReference type="InterPro" id="IPR036179">
    <property type="entry name" value="Ig-like_dom_sf"/>
</dbReference>
<dbReference type="SMART" id="SM00408">
    <property type="entry name" value="IGc2"/>
    <property type="match status" value="1"/>
</dbReference>
<evidence type="ECO:0000259" key="1">
    <source>
        <dbReference type="PROSITE" id="PS50835"/>
    </source>
</evidence>
<keyword evidence="3" id="KW-1185">Reference proteome</keyword>
<accession>A0A3R7MQ18</accession>
<comment type="caution">
    <text evidence="2">The sequence shown here is derived from an EMBL/GenBank/DDBJ whole genome shotgun (WGS) entry which is preliminary data.</text>
</comment>
<dbReference type="STRING" id="6689.A0A3R7MQ18"/>
<dbReference type="SUPFAM" id="SSF48726">
    <property type="entry name" value="Immunoglobulin"/>
    <property type="match status" value="2"/>
</dbReference>
<dbReference type="PROSITE" id="PS50835">
    <property type="entry name" value="IG_LIKE"/>
    <property type="match status" value="2"/>
</dbReference>
<reference evidence="2 3" key="1">
    <citation type="submission" date="2018-04" db="EMBL/GenBank/DDBJ databases">
        <authorList>
            <person name="Zhang X."/>
            <person name="Yuan J."/>
            <person name="Li F."/>
            <person name="Xiang J."/>
        </authorList>
    </citation>
    <scope>NUCLEOTIDE SEQUENCE [LARGE SCALE GENOMIC DNA]</scope>
    <source>
        <tissue evidence="2">Muscle</tissue>
    </source>
</reference>
<dbReference type="OrthoDB" id="10031887at2759"/>
<dbReference type="InterPro" id="IPR003598">
    <property type="entry name" value="Ig_sub2"/>
</dbReference>
<dbReference type="InterPro" id="IPR013783">
    <property type="entry name" value="Ig-like_fold"/>
</dbReference>
<dbReference type="EMBL" id="QCYY01002842">
    <property type="protein sequence ID" value="ROT67148.1"/>
    <property type="molecule type" value="Genomic_DNA"/>
</dbReference>
<gene>
    <name evidence="2" type="ORF">C7M84_014776</name>
</gene>
<dbReference type="PANTHER" id="PTHR23279">
    <property type="entry name" value="DEFECTIVE PROBOSCIS EXTENSION RESPONSE DPR -RELATED"/>
    <property type="match status" value="1"/>
</dbReference>
<dbReference type="InterPro" id="IPR037448">
    <property type="entry name" value="Zig-8"/>
</dbReference>
<protein>
    <submittedName>
        <fullName evidence="2">Neuronal cell adhesion molecule</fullName>
    </submittedName>
</protein>
<evidence type="ECO:0000313" key="3">
    <source>
        <dbReference type="Proteomes" id="UP000283509"/>
    </source>
</evidence>
<dbReference type="Gene3D" id="2.60.40.10">
    <property type="entry name" value="Immunoglobulins"/>
    <property type="match status" value="2"/>
</dbReference>
<sequence>MTETLPVPSVKCIAIVQAFLLLQVSWIRRWDWHILTTGIYTYTKDMRFRVLHPEGSDDWTLQLKYVETKDNGTYECQMYTGTGVLSQFVNLHVNTPRAVVLGPQELHVQEGDTITLVCVIQQSKPPFVFWYHGDQMVNYDGSRNRLNVITQVEGSRTNSRLTITDARYTDSGNYSCLPPNVKPAYVLVFVSQAGDTVAADRLSLPPLPPPPPNLHRHGRGATPRRALLEDWHRSRRSHGRGKARALCGGHRHALFDHVYADVLYVCPVSRAGPLVAEDLRFLIKDCHNLHGLDFLVSSRSILDLDSRALTAAEADMEW</sequence>